<accession>A0A1R3WVR3</accession>
<keyword evidence="1" id="KW-0812">Transmembrane</keyword>
<dbReference type="Proteomes" id="UP000186997">
    <property type="component" value="Unassembled WGS sequence"/>
</dbReference>
<keyword evidence="1" id="KW-0472">Membrane</keyword>
<feature type="transmembrane region" description="Helical" evidence="1">
    <location>
        <begin position="6"/>
        <end position="26"/>
    </location>
</feature>
<dbReference type="EMBL" id="FTPR01000001">
    <property type="protein sequence ID" value="SIT82484.1"/>
    <property type="molecule type" value="Genomic_DNA"/>
</dbReference>
<dbReference type="OrthoDB" id="7875737at2"/>
<gene>
    <name evidence="2" type="ORF">SAMN05421665_1472</name>
</gene>
<organism evidence="2 3">
    <name type="scientific">Yoonia rosea</name>
    <dbReference type="NCBI Taxonomy" id="287098"/>
    <lineage>
        <taxon>Bacteria</taxon>
        <taxon>Pseudomonadati</taxon>
        <taxon>Pseudomonadota</taxon>
        <taxon>Alphaproteobacteria</taxon>
        <taxon>Rhodobacterales</taxon>
        <taxon>Paracoccaceae</taxon>
        <taxon>Yoonia</taxon>
    </lineage>
</organism>
<protein>
    <submittedName>
        <fullName evidence="2">Uncharacterized protein</fullName>
    </submittedName>
</protein>
<keyword evidence="1" id="KW-1133">Transmembrane helix</keyword>
<name>A0A1R3WVR3_9RHOB</name>
<dbReference type="AlphaFoldDB" id="A0A1R3WVR3"/>
<feature type="transmembrane region" description="Helical" evidence="1">
    <location>
        <begin position="47"/>
        <end position="70"/>
    </location>
</feature>
<evidence type="ECO:0000313" key="3">
    <source>
        <dbReference type="Proteomes" id="UP000186997"/>
    </source>
</evidence>
<dbReference type="STRING" id="287098.SAMN05421665_1472"/>
<dbReference type="RefSeq" id="WP_076659011.1">
    <property type="nucleotide sequence ID" value="NZ_FTPR01000001.1"/>
</dbReference>
<sequence>MEIVVWIGAGLSVIGLCGIVYSIVAVTRAKRANLPDEELRARIAKVLPVNLGALLISVIGLMAVVIGVMLG</sequence>
<reference evidence="3" key="1">
    <citation type="submission" date="2017-01" db="EMBL/GenBank/DDBJ databases">
        <authorList>
            <person name="Varghese N."/>
            <person name="Submissions S."/>
        </authorList>
    </citation>
    <scope>NUCLEOTIDE SEQUENCE [LARGE SCALE GENOMIC DNA]</scope>
    <source>
        <strain evidence="3">DSM 29591</strain>
    </source>
</reference>
<evidence type="ECO:0000256" key="1">
    <source>
        <dbReference type="SAM" id="Phobius"/>
    </source>
</evidence>
<proteinExistence type="predicted"/>
<keyword evidence="3" id="KW-1185">Reference proteome</keyword>
<evidence type="ECO:0000313" key="2">
    <source>
        <dbReference type="EMBL" id="SIT82484.1"/>
    </source>
</evidence>